<keyword evidence="5 7" id="KW-1133">Transmembrane helix</keyword>
<keyword evidence="3" id="KW-1003">Cell membrane</keyword>
<accession>A0A0P6XEL0</accession>
<name>A0A0P6XEL0_9CHLR</name>
<dbReference type="InterPro" id="IPR035906">
    <property type="entry name" value="MetI-like_sf"/>
</dbReference>
<evidence type="ECO:0000259" key="8">
    <source>
        <dbReference type="PROSITE" id="PS50928"/>
    </source>
</evidence>
<evidence type="ECO:0000313" key="10">
    <source>
        <dbReference type="Proteomes" id="UP000050514"/>
    </source>
</evidence>
<organism evidence="9 10">
    <name type="scientific">Bellilinea caldifistulae</name>
    <dbReference type="NCBI Taxonomy" id="360411"/>
    <lineage>
        <taxon>Bacteria</taxon>
        <taxon>Bacillati</taxon>
        <taxon>Chloroflexota</taxon>
        <taxon>Anaerolineae</taxon>
        <taxon>Anaerolineales</taxon>
        <taxon>Anaerolineaceae</taxon>
        <taxon>Bellilinea</taxon>
    </lineage>
</organism>
<dbReference type="SUPFAM" id="SSF161098">
    <property type="entry name" value="MetI-like"/>
    <property type="match status" value="1"/>
</dbReference>
<dbReference type="PANTHER" id="PTHR43005">
    <property type="entry name" value="BLR7065 PROTEIN"/>
    <property type="match status" value="1"/>
</dbReference>
<gene>
    <name evidence="9" type="ORF">AC812_00635</name>
</gene>
<keyword evidence="10" id="KW-1185">Reference proteome</keyword>
<proteinExistence type="inferred from homology"/>
<dbReference type="AlphaFoldDB" id="A0A0P6XEL0"/>
<evidence type="ECO:0000256" key="1">
    <source>
        <dbReference type="ARBA" id="ARBA00004651"/>
    </source>
</evidence>
<keyword evidence="6 7" id="KW-0472">Membrane</keyword>
<dbReference type="STRING" id="360411.AC812_00635"/>
<feature type="transmembrane region" description="Helical" evidence="7">
    <location>
        <begin position="241"/>
        <end position="262"/>
    </location>
</feature>
<dbReference type="PROSITE" id="PS50928">
    <property type="entry name" value="ABC_TM1"/>
    <property type="match status" value="1"/>
</dbReference>
<evidence type="ECO:0000256" key="7">
    <source>
        <dbReference type="RuleBase" id="RU363032"/>
    </source>
</evidence>
<feature type="transmembrane region" description="Helical" evidence="7">
    <location>
        <begin position="166"/>
        <end position="186"/>
    </location>
</feature>
<feature type="transmembrane region" description="Helical" evidence="7">
    <location>
        <begin position="274"/>
        <end position="297"/>
    </location>
</feature>
<keyword evidence="4 7" id="KW-0812">Transmembrane</keyword>
<dbReference type="PANTHER" id="PTHR43005:SF1">
    <property type="entry name" value="SPERMIDINE_PUTRESCINE TRANSPORT SYSTEM PERMEASE PROTEIN"/>
    <property type="match status" value="1"/>
</dbReference>
<keyword evidence="2 7" id="KW-0813">Transport</keyword>
<feature type="transmembrane region" description="Helical" evidence="7">
    <location>
        <begin position="117"/>
        <end position="136"/>
    </location>
</feature>
<comment type="caution">
    <text evidence="9">The sequence shown here is derived from an EMBL/GenBank/DDBJ whole genome shotgun (WGS) entry which is preliminary data.</text>
</comment>
<evidence type="ECO:0000256" key="3">
    <source>
        <dbReference type="ARBA" id="ARBA00022475"/>
    </source>
</evidence>
<feature type="transmembrane region" description="Helical" evidence="7">
    <location>
        <begin position="82"/>
        <end position="105"/>
    </location>
</feature>
<dbReference type="GO" id="GO:0055085">
    <property type="term" value="P:transmembrane transport"/>
    <property type="evidence" value="ECO:0007669"/>
    <property type="project" value="InterPro"/>
</dbReference>
<evidence type="ECO:0000256" key="5">
    <source>
        <dbReference type="ARBA" id="ARBA00022989"/>
    </source>
</evidence>
<evidence type="ECO:0000313" key="9">
    <source>
        <dbReference type="EMBL" id="KPL78632.1"/>
    </source>
</evidence>
<reference evidence="9 10" key="1">
    <citation type="submission" date="2015-07" db="EMBL/GenBank/DDBJ databases">
        <title>Draft genome of Bellilinea caldifistulae DSM 17877.</title>
        <authorList>
            <person name="Hemp J."/>
            <person name="Ward L.M."/>
            <person name="Pace L.A."/>
            <person name="Fischer W.W."/>
        </authorList>
    </citation>
    <scope>NUCLEOTIDE SEQUENCE [LARGE SCALE GENOMIC DNA]</scope>
    <source>
        <strain evidence="9 10">GOMI-1</strain>
    </source>
</reference>
<evidence type="ECO:0000256" key="6">
    <source>
        <dbReference type="ARBA" id="ARBA00023136"/>
    </source>
</evidence>
<dbReference type="EMBL" id="LGHJ01000003">
    <property type="protein sequence ID" value="KPL78632.1"/>
    <property type="molecule type" value="Genomic_DNA"/>
</dbReference>
<dbReference type="Proteomes" id="UP000050514">
    <property type="component" value="Unassembled WGS sequence"/>
</dbReference>
<evidence type="ECO:0000256" key="4">
    <source>
        <dbReference type="ARBA" id="ARBA00022692"/>
    </source>
</evidence>
<comment type="subcellular location">
    <subcellularLocation>
        <location evidence="1 7">Cell membrane</location>
        <topology evidence="1 7">Multi-pass membrane protein</topology>
    </subcellularLocation>
</comment>
<feature type="transmembrane region" description="Helical" evidence="7">
    <location>
        <begin position="20"/>
        <end position="43"/>
    </location>
</feature>
<dbReference type="CDD" id="cd06261">
    <property type="entry name" value="TM_PBP2"/>
    <property type="match status" value="1"/>
</dbReference>
<feature type="domain" description="ABC transmembrane type-1" evidence="8">
    <location>
        <begin position="78"/>
        <end position="292"/>
    </location>
</feature>
<dbReference type="InterPro" id="IPR000515">
    <property type="entry name" value="MetI-like"/>
</dbReference>
<dbReference type="GO" id="GO:0005886">
    <property type="term" value="C:plasma membrane"/>
    <property type="evidence" value="ECO:0007669"/>
    <property type="project" value="UniProtKB-SubCell"/>
</dbReference>
<comment type="similarity">
    <text evidence="7">Belongs to the binding-protein-dependent transport system permease family.</text>
</comment>
<evidence type="ECO:0000256" key="2">
    <source>
        <dbReference type="ARBA" id="ARBA00022448"/>
    </source>
</evidence>
<dbReference type="Pfam" id="PF00528">
    <property type="entry name" value="BPD_transp_1"/>
    <property type="match status" value="1"/>
</dbReference>
<dbReference type="Gene3D" id="1.10.3720.10">
    <property type="entry name" value="MetI-like"/>
    <property type="match status" value="1"/>
</dbReference>
<sequence>MPAVKPNAMTLTQQRLRDGFWLILPGLLVIFGITLFPIIYTFVLSFTETPISNPAPQGFVGFRNYLYFLSNPVFWAAIRRTLYFTVVSVGAELILGMGLALLIHARPFGWQFLRTSLIIPWAIPTIVNGAMWRWIYNADYGALNGLLYQLGIIDRYRAWLSEPVTAMNLVIVADIWHSVPFIALILQAALATIPRELEEAAAVDGANVWQRFWKIRFPLLQPAILVALVIRTVEAFRVFDIIYVITQGGPAFGTVTISYLTYLESFSYGRLGGGAALSFLISAFTLIMALLYIRLLYREDLR</sequence>
<protein>
    <submittedName>
        <fullName evidence="9">ABC transporter permease</fullName>
    </submittedName>
</protein>